<evidence type="ECO:0000259" key="2">
    <source>
        <dbReference type="Pfam" id="PF03959"/>
    </source>
</evidence>
<dbReference type="PANTHER" id="PTHR48070">
    <property type="entry name" value="ESTERASE OVCA2"/>
    <property type="match status" value="1"/>
</dbReference>
<dbReference type="AlphaFoldDB" id="A0A9P8CFH9"/>
<dbReference type="InterPro" id="IPR029058">
    <property type="entry name" value="AB_hydrolase_fold"/>
</dbReference>
<name>A0A9P8CFH9_9HELO</name>
<dbReference type="GO" id="GO:0019748">
    <property type="term" value="P:secondary metabolic process"/>
    <property type="evidence" value="ECO:0007669"/>
    <property type="project" value="TreeGrafter"/>
</dbReference>
<proteinExistence type="predicted"/>
<dbReference type="Pfam" id="PF03959">
    <property type="entry name" value="FSH1"/>
    <property type="match status" value="1"/>
</dbReference>
<dbReference type="Proteomes" id="UP000887226">
    <property type="component" value="Unassembled WGS sequence"/>
</dbReference>
<gene>
    <name evidence="3" type="ORF">BJ878DRAFT_504269</name>
</gene>
<dbReference type="PANTHER" id="PTHR48070:SF6">
    <property type="entry name" value="ESTERASE OVCA2"/>
    <property type="match status" value="1"/>
</dbReference>
<accession>A0A9P8CFH9</accession>
<dbReference type="SUPFAM" id="SSF53474">
    <property type="entry name" value="alpha/beta-Hydrolases"/>
    <property type="match status" value="1"/>
</dbReference>
<comment type="caution">
    <text evidence="3">The sequence shown here is derived from an EMBL/GenBank/DDBJ whole genome shotgun (WGS) entry which is preliminary data.</text>
</comment>
<dbReference type="GO" id="GO:0005634">
    <property type="term" value="C:nucleus"/>
    <property type="evidence" value="ECO:0007669"/>
    <property type="project" value="TreeGrafter"/>
</dbReference>
<protein>
    <submittedName>
        <fullName evidence="3">Dihydrofolate reductase-like protein</fullName>
    </submittedName>
</protein>
<evidence type="ECO:0000313" key="3">
    <source>
        <dbReference type="EMBL" id="KAG9244857.1"/>
    </source>
</evidence>
<dbReference type="EMBL" id="MU253879">
    <property type="protein sequence ID" value="KAG9244857.1"/>
    <property type="molecule type" value="Genomic_DNA"/>
</dbReference>
<organism evidence="3 4">
    <name type="scientific">Calycina marina</name>
    <dbReference type="NCBI Taxonomy" id="1763456"/>
    <lineage>
        <taxon>Eukaryota</taxon>
        <taxon>Fungi</taxon>
        <taxon>Dikarya</taxon>
        <taxon>Ascomycota</taxon>
        <taxon>Pezizomycotina</taxon>
        <taxon>Leotiomycetes</taxon>
        <taxon>Helotiales</taxon>
        <taxon>Pezizellaceae</taxon>
        <taxon>Calycina</taxon>
    </lineage>
</organism>
<evidence type="ECO:0000256" key="1">
    <source>
        <dbReference type="ARBA" id="ARBA00022801"/>
    </source>
</evidence>
<evidence type="ECO:0000313" key="4">
    <source>
        <dbReference type="Proteomes" id="UP000887226"/>
    </source>
</evidence>
<keyword evidence="1" id="KW-0378">Hydrolase</keyword>
<sequence length="306" mass="33711">MFSLPRLPSLQVSFKFPYLPSLRRLYHTAGSPILDTMTKGTPIPDGNAKKLKILMLHGYTQSGPLFHDKTRSLEKLLIKSLKPVVPTFTYPTAPIRLVPADIPGFDREKAETDNLDAWGWWKRETGGDKYIGLEQGLDSIAQAIKEVDGIDAVIGFSQGAAAAMMVASLLQPSRSSFFPAPSEARFGFPPSWNRLPALHPNGLKFAVSYSGFMTPNAMYKGFYEPKISCRTLHFIGSLDSVVEESRCLALMGACEEAMATKVVHPGGHFVPVGKEMGGLLVGFVRESIKQEEDEKEKSVEDMDVPF</sequence>
<dbReference type="InterPro" id="IPR050593">
    <property type="entry name" value="LovG"/>
</dbReference>
<dbReference type="GO" id="GO:0005737">
    <property type="term" value="C:cytoplasm"/>
    <property type="evidence" value="ECO:0007669"/>
    <property type="project" value="TreeGrafter"/>
</dbReference>
<dbReference type="OrthoDB" id="2094269at2759"/>
<keyword evidence="4" id="KW-1185">Reference proteome</keyword>
<dbReference type="InterPro" id="IPR005645">
    <property type="entry name" value="FSH-like_dom"/>
</dbReference>
<reference evidence="3" key="1">
    <citation type="journal article" date="2021" name="IMA Fungus">
        <title>Genomic characterization of three marine fungi, including Emericellopsis atlantica sp. nov. with signatures of a generalist lifestyle and marine biomass degradation.</title>
        <authorList>
            <person name="Hagestad O.C."/>
            <person name="Hou L."/>
            <person name="Andersen J.H."/>
            <person name="Hansen E.H."/>
            <person name="Altermark B."/>
            <person name="Li C."/>
            <person name="Kuhnert E."/>
            <person name="Cox R.J."/>
            <person name="Crous P.W."/>
            <person name="Spatafora J.W."/>
            <person name="Lail K."/>
            <person name="Amirebrahimi M."/>
            <person name="Lipzen A."/>
            <person name="Pangilinan J."/>
            <person name="Andreopoulos W."/>
            <person name="Hayes R.D."/>
            <person name="Ng V."/>
            <person name="Grigoriev I.V."/>
            <person name="Jackson S.A."/>
            <person name="Sutton T.D.S."/>
            <person name="Dobson A.D.W."/>
            <person name="Rama T."/>
        </authorList>
    </citation>
    <scope>NUCLEOTIDE SEQUENCE</scope>
    <source>
        <strain evidence="3">TRa3180A</strain>
    </source>
</reference>
<feature type="domain" description="Serine hydrolase" evidence="2">
    <location>
        <begin position="49"/>
        <end position="275"/>
    </location>
</feature>
<dbReference type="Gene3D" id="3.40.50.1820">
    <property type="entry name" value="alpha/beta hydrolase"/>
    <property type="match status" value="1"/>
</dbReference>
<dbReference type="GO" id="GO:0016787">
    <property type="term" value="F:hydrolase activity"/>
    <property type="evidence" value="ECO:0007669"/>
    <property type="project" value="UniProtKB-KW"/>
</dbReference>